<evidence type="ECO:0008006" key="3">
    <source>
        <dbReference type="Google" id="ProtNLM"/>
    </source>
</evidence>
<comment type="caution">
    <text evidence="1">The sequence shown here is derived from an EMBL/GenBank/DDBJ whole genome shotgun (WGS) entry which is preliminary data.</text>
</comment>
<evidence type="ECO:0000313" key="2">
    <source>
        <dbReference type="Proteomes" id="UP001174210"/>
    </source>
</evidence>
<reference evidence="1" key="1">
    <citation type="submission" date="2023-03" db="EMBL/GenBank/DDBJ databases">
        <title>MT1 and MT2 Draft Genomes of Novel Species.</title>
        <authorList>
            <person name="Venkateswaran K."/>
        </authorList>
    </citation>
    <scope>NUCLEOTIDE SEQUENCE</scope>
    <source>
        <strain evidence="1">F6_8S_P_1A</strain>
    </source>
</reference>
<name>A0ABT8IZW3_9MICO</name>
<dbReference type="Proteomes" id="UP001174210">
    <property type="component" value="Unassembled WGS sequence"/>
</dbReference>
<dbReference type="EMBL" id="JAROCB010000004">
    <property type="protein sequence ID" value="MDN4598368.1"/>
    <property type="molecule type" value="Genomic_DNA"/>
</dbReference>
<keyword evidence="2" id="KW-1185">Reference proteome</keyword>
<gene>
    <name evidence="1" type="ORF">P5G59_14545</name>
</gene>
<accession>A0ABT8IZW3</accession>
<protein>
    <recommendedName>
        <fullName evidence="3">Neutral/alkaline non-lysosomal ceramidase N-terminal domain-containing protein</fullName>
    </recommendedName>
</protein>
<dbReference type="RefSeq" id="WP_301219716.1">
    <property type="nucleotide sequence ID" value="NZ_JAROCB010000004.1"/>
</dbReference>
<evidence type="ECO:0000313" key="1">
    <source>
        <dbReference type="EMBL" id="MDN4598368.1"/>
    </source>
</evidence>
<sequence>MVFEVATQKIDITPAAGYPMAGYGADAPRLAVGTNRPLFARCTIIWNDGTPFALVTVDVLGFRQDTHDQIRSGVVGLGIATERFVLTATHTHNGPVLTTGLDPFIAYDLENLTSVGTYTTWLAATVVTLVAQTKTAPRTSCTLDYVVLDEDFSFNREGLPYAERDVPCLVARAADGTPRAVLFGYGAHPVAAGAQTTFDPDYPGPAIDAVEREWDGCFAQFLTGPAGDQNPVATGSFDDVEGFGGDLGATIVDSIGAPGRELSGPVAAAMRYVALPLDVALTPLNVAEVRADYARRAGNSGIVGYARRHALRMTQLIDATPLTALERTVSLPVQKWTIGGETPLEMLFSGGEVVSGFAVVIRGEYGGSDRVWFLAYSNDVPAYIPSDELLASPTYAGGFDADFPGIAGGSMAVYDHWAHFSRSTPLSDGVEQTYLAALRGLLDTV</sequence>
<proteinExistence type="predicted"/>
<organism evidence="1 2">
    <name type="scientific">Leifsonia virtsii</name>
    <dbReference type="NCBI Taxonomy" id="3035915"/>
    <lineage>
        <taxon>Bacteria</taxon>
        <taxon>Bacillati</taxon>
        <taxon>Actinomycetota</taxon>
        <taxon>Actinomycetes</taxon>
        <taxon>Micrococcales</taxon>
        <taxon>Microbacteriaceae</taxon>
        <taxon>Leifsonia</taxon>
    </lineage>
</organism>